<evidence type="ECO:0000259" key="7">
    <source>
        <dbReference type="Pfam" id="PF01048"/>
    </source>
</evidence>
<evidence type="ECO:0000256" key="4">
    <source>
        <dbReference type="ARBA" id="ARBA00022679"/>
    </source>
</evidence>
<keyword evidence="3 5" id="KW-0328">Glycosyltransferase</keyword>
<dbReference type="Gene3D" id="3.40.50.1580">
    <property type="entry name" value="Nucleoside phosphorylase domain"/>
    <property type="match status" value="1"/>
</dbReference>
<evidence type="ECO:0000313" key="8">
    <source>
        <dbReference type="EMBL" id="ACM04521.1"/>
    </source>
</evidence>
<dbReference type="SUPFAM" id="SSF53167">
    <property type="entry name" value="Purine and uridine phosphorylases"/>
    <property type="match status" value="1"/>
</dbReference>
<dbReference type="InterPro" id="IPR035994">
    <property type="entry name" value="Nucleoside_phosphorylase_sf"/>
</dbReference>
<feature type="binding site" evidence="6">
    <location>
        <position position="216"/>
    </location>
    <ligand>
        <name>phosphate</name>
        <dbReference type="ChEBI" id="CHEBI:43474"/>
    </ligand>
</feature>
<feature type="binding site" evidence="6">
    <location>
        <position position="117"/>
    </location>
    <ligand>
        <name>phosphate</name>
        <dbReference type="ChEBI" id="CHEBI:43474"/>
    </ligand>
</feature>
<feature type="binding site" evidence="6">
    <location>
        <position position="34"/>
    </location>
    <ligand>
        <name>phosphate</name>
        <dbReference type="ChEBI" id="CHEBI:43474"/>
    </ligand>
</feature>
<keyword evidence="4 5" id="KW-0808">Transferase</keyword>
<dbReference type="AlphaFoldDB" id="B9KXK8"/>
<dbReference type="EMBL" id="CP001275">
    <property type="protein sequence ID" value="ACM04521.1"/>
    <property type="molecule type" value="Genomic_DNA"/>
</dbReference>
<evidence type="ECO:0000256" key="6">
    <source>
        <dbReference type="PIRSR" id="PIRSR000477-2"/>
    </source>
</evidence>
<organism evidence="8 9">
    <name type="scientific">Thermomicrobium roseum (strain ATCC 27502 / DSM 5159 / P-2)</name>
    <dbReference type="NCBI Taxonomy" id="309801"/>
    <lineage>
        <taxon>Bacteria</taxon>
        <taxon>Pseudomonadati</taxon>
        <taxon>Thermomicrobiota</taxon>
        <taxon>Thermomicrobia</taxon>
        <taxon>Thermomicrobiales</taxon>
        <taxon>Thermomicrobiaceae</taxon>
        <taxon>Thermomicrobium</taxon>
    </lineage>
</organism>
<evidence type="ECO:0000256" key="1">
    <source>
        <dbReference type="ARBA" id="ARBA00005058"/>
    </source>
</evidence>
<dbReference type="STRING" id="309801.trd_0195"/>
<evidence type="ECO:0000256" key="5">
    <source>
        <dbReference type="PIRNR" id="PIRNR000477"/>
    </source>
</evidence>
<comment type="similarity">
    <text evidence="2 5">Belongs to the PNP/MTAP phosphorylase family.</text>
</comment>
<feature type="binding site" evidence="6">
    <location>
        <position position="65"/>
    </location>
    <ligand>
        <name>phosphate</name>
        <dbReference type="ChEBI" id="CHEBI:43474"/>
    </ligand>
</feature>
<dbReference type="PIRSF" id="PIRSF000477">
    <property type="entry name" value="PurNPase"/>
    <property type="match status" value="1"/>
</dbReference>
<dbReference type="NCBIfam" id="TIGR01697">
    <property type="entry name" value="PNPH-PUNA-XAPA"/>
    <property type="match status" value="1"/>
</dbReference>
<dbReference type="Pfam" id="PF01048">
    <property type="entry name" value="PNP_UDP_1"/>
    <property type="match status" value="1"/>
</dbReference>
<dbReference type="InterPro" id="IPR011268">
    <property type="entry name" value="Purine_phosphorylase"/>
</dbReference>
<dbReference type="GO" id="GO:0009116">
    <property type="term" value="P:nucleoside metabolic process"/>
    <property type="evidence" value="ECO:0007669"/>
    <property type="project" value="InterPro"/>
</dbReference>
<sequence length="289" mass="31108">MDILHPWQERAAERAQILAQRYHHTPDALIVLGSGLATLPEDAHVVARVPLDELTAIAAPAVTGHPRELVLAEWNGHPIWFCLGRYHLYQGLSAAEAAAPIALLAHLPGPIVILTNAAGSLHPTFAPGDLVLIRDHFFVPGLAGHHPLIPPAGRVRFFSLRDAYDRHLRAVARAAAARLGLELPEGTYAMVAGPTFETAAELRWLRAAGADLVGMSTIPEVILARALGLRVLAISVVTNLAIPEEPAIPTHEEVAAIGEQARPRLHRLLGFFLDQLAEESDAVTGREPV</sequence>
<dbReference type="InterPro" id="IPR000845">
    <property type="entry name" value="Nucleoside_phosphorylase_d"/>
</dbReference>
<protein>
    <recommendedName>
        <fullName evidence="5">Purine nucleoside phosphorylase</fullName>
        <ecNumber evidence="5">2.4.2.1</ecNumber>
    </recommendedName>
    <alternativeName>
        <fullName evidence="5">Inosine-guanosine phosphorylase</fullName>
    </alternativeName>
</protein>
<dbReference type="EC" id="2.4.2.1" evidence="5"/>
<dbReference type="GO" id="GO:0004731">
    <property type="term" value="F:purine-nucleoside phosphorylase activity"/>
    <property type="evidence" value="ECO:0007669"/>
    <property type="project" value="UniProtKB-EC"/>
</dbReference>
<dbReference type="HOGENOM" id="CLU_054456_1_0_0"/>
<dbReference type="UniPathway" id="UPA00606"/>
<dbReference type="PANTHER" id="PTHR11904:SF9">
    <property type="entry name" value="PURINE NUCLEOSIDE PHOSPHORYLASE-RELATED"/>
    <property type="match status" value="1"/>
</dbReference>
<dbReference type="KEGG" id="tro:trd_0195"/>
<feature type="binding site" evidence="6">
    <location>
        <begin position="85"/>
        <end position="87"/>
    </location>
    <ligand>
        <name>phosphate</name>
        <dbReference type="ChEBI" id="CHEBI:43474"/>
    </ligand>
</feature>
<dbReference type="CDD" id="cd09009">
    <property type="entry name" value="PNP-EcPNPII_like"/>
    <property type="match status" value="1"/>
</dbReference>
<dbReference type="NCBIfam" id="NF006054">
    <property type="entry name" value="PRK08202.1"/>
    <property type="match status" value="1"/>
</dbReference>
<dbReference type="Proteomes" id="UP000000447">
    <property type="component" value="Chromosome"/>
</dbReference>
<evidence type="ECO:0000256" key="2">
    <source>
        <dbReference type="ARBA" id="ARBA00006751"/>
    </source>
</evidence>
<keyword evidence="9" id="KW-1185">Reference proteome</keyword>
<dbReference type="PANTHER" id="PTHR11904">
    <property type="entry name" value="METHYLTHIOADENOSINE/PURINE NUCLEOSIDE PHOSPHORYLASE"/>
    <property type="match status" value="1"/>
</dbReference>
<reference evidence="8 9" key="1">
    <citation type="journal article" date="2009" name="PLoS ONE">
        <title>Complete genome sequence of the aerobic CO-oxidizing thermophile Thermomicrobium roseum.</title>
        <authorList>
            <person name="Wu D."/>
            <person name="Raymond J."/>
            <person name="Wu M."/>
            <person name="Chatterji S."/>
            <person name="Ren Q."/>
            <person name="Graham J.E."/>
            <person name="Bryant D.A."/>
            <person name="Robb F."/>
            <person name="Colman A."/>
            <person name="Tallon L.J."/>
            <person name="Badger J.H."/>
            <person name="Madupu R."/>
            <person name="Ward N.L."/>
            <person name="Eisen J.A."/>
        </authorList>
    </citation>
    <scope>NUCLEOTIDE SEQUENCE [LARGE SCALE GENOMIC DNA]</scope>
    <source>
        <strain evidence="9">ATCC 27502 / DSM 5159 / P-2</strain>
    </source>
</reference>
<feature type="domain" description="Nucleoside phosphorylase" evidence="7">
    <location>
        <begin position="30"/>
        <end position="269"/>
    </location>
</feature>
<comment type="function">
    <text evidence="5">The purine nucleoside phosphorylases catalyze the phosphorolytic breakdown of the N-glycosidic bond in the beta-(deoxy)ribonucleoside molecules, with the formation of the corresponding free purine bases and pentose-1-phosphate.</text>
</comment>
<name>B9KXK8_THERP</name>
<evidence type="ECO:0000313" key="9">
    <source>
        <dbReference type="Proteomes" id="UP000000447"/>
    </source>
</evidence>
<accession>B9KXK8</accession>
<feature type="binding site" evidence="6">
    <location>
        <position position="239"/>
    </location>
    <ligand>
        <name>a purine D-ribonucleoside</name>
        <dbReference type="ChEBI" id="CHEBI:142355"/>
    </ligand>
</feature>
<evidence type="ECO:0000256" key="3">
    <source>
        <dbReference type="ARBA" id="ARBA00022676"/>
    </source>
</evidence>
<dbReference type="GO" id="GO:0005737">
    <property type="term" value="C:cytoplasm"/>
    <property type="evidence" value="ECO:0007669"/>
    <property type="project" value="TreeGrafter"/>
</dbReference>
<dbReference type="eggNOG" id="COG0005">
    <property type="taxonomic scope" value="Bacteria"/>
</dbReference>
<proteinExistence type="inferred from homology"/>
<feature type="binding site" evidence="6">
    <location>
        <position position="197"/>
    </location>
    <ligand>
        <name>a purine D-ribonucleoside</name>
        <dbReference type="ChEBI" id="CHEBI:142355"/>
    </ligand>
</feature>
<gene>
    <name evidence="8" type="ordered locus">trd_0195</name>
</gene>
<comment type="pathway">
    <text evidence="1 5">Purine metabolism; purine nucleoside salvage.</text>
</comment>